<feature type="signal peptide" evidence="9">
    <location>
        <begin position="1"/>
        <end position="20"/>
    </location>
</feature>
<keyword evidence="9" id="KW-0732">Signal</keyword>
<comment type="catalytic activity">
    <reaction evidence="6">
        <text>[(1-&gt;3)-alpha-D-glucosyl](n) + UDP-alpha-D-glucose = [(1-&gt;3)-alpha-D-glucosyl](n+1) + UDP + H(+)</text>
        <dbReference type="Rhea" id="RHEA:19749"/>
        <dbReference type="Rhea" id="RHEA-COMP:11150"/>
        <dbReference type="Rhea" id="RHEA-COMP:11151"/>
        <dbReference type="ChEBI" id="CHEBI:15378"/>
        <dbReference type="ChEBI" id="CHEBI:28100"/>
        <dbReference type="ChEBI" id="CHEBI:58223"/>
        <dbReference type="ChEBI" id="CHEBI:58885"/>
        <dbReference type="EC" id="2.4.1.183"/>
    </reaction>
</comment>
<dbReference type="VEuPathDB" id="FungiDB:C8Q69DRAFT_396135"/>
<feature type="transmembrane region" description="Helical" evidence="8">
    <location>
        <begin position="2047"/>
        <end position="2067"/>
    </location>
</feature>
<dbReference type="FunFam" id="3.40.50.2000:FF:000058">
    <property type="entry name" value="Alpha-1,3-glucan synthase Ags1"/>
    <property type="match status" value="1"/>
</dbReference>
<feature type="domain" description="Glycosyl hydrolase family 13 catalytic" evidence="10">
    <location>
        <begin position="66"/>
        <end position="521"/>
    </location>
</feature>
<evidence type="ECO:0000313" key="12">
    <source>
        <dbReference type="Proteomes" id="UP000283841"/>
    </source>
</evidence>
<dbReference type="STRING" id="264951.A0A443I8G5"/>
<dbReference type="FunFam" id="3.20.20.80:FF:000073">
    <property type="entry name" value="Alpha-1,3-glucan synthase Ags2"/>
    <property type="match status" value="1"/>
</dbReference>
<dbReference type="RefSeq" id="XP_028490009.1">
    <property type="nucleotide sequence ID" value="XM_028627723.1"/>
</dbReference>
<feature type="transmembrane region" description="Helical" evidence="8">
    <location>
        <begin position="2232"/>
        <end position="2253"/>
    </location>
</feature>
<comment type="similarity">
    <text evidence="1">Belongs to the glycosyltransferase group 1 family.</text>
</comment>
<dbReference type="GO" id="GO:0047657">
    <property type="term" value="F:alpha-1,3-glucan synthase activity"/>
    <property type="evidence" value="ECO:0007669"/>
    <property type="project" value="UniProtKB-EC"/>
</dbReference>
<feature type="transmembrane region" description="Helical" evidence="8">
    <location>
        <begin position="2204"/>
        <end position="2225"/>
    </location>
</feature>
<dbReference type="EMBL" id="RCNU01000001">
    <property type="protein sequence ID" value="RWR00365.1"/>
    <property type="molecule type" value="Genomic_DNA"/>
</dbReference>
<keyword evidence="12" id="KW-1185">Reference proteome</keyword>
<feature type="transmembrane region" description="Helical" evidence="8">
    <location>
        <begin position="2352"/>
        <end position="2372"/>
    </location>
</feature>
<dbReference type="InterPro" id="IPR058657">
    <property type="entry name" value="Mok11-13/Ags1-like_Ig"/>
</dbReference>
<protein>
    <recommendedName>
        <fullName evidence="2">alpha-1,3-glucan synthase</fullName>
        <ecNumber evidence="2">2.4.1.183</ecNumber>
    </recommendedName>
</protein>
<keyword evidence="4" id="KW-0808">Transferase</keyword>
<dbReference type="InterPro" id="IPR058654">
    <property type="entry name" value="Mok11-14/Ags1-like_TM"/>
</dbReference>
<evidence type="ECO:0000256" key="1">
    <source>
        <dbReference type="ARBA" id="ARBA00006122"/>
    </source>
</evidence>
<evidence type="ECO:0000256" key="4">
    <source>
        <dbReference type="ARBA" id="ARBA00022679"/>
    </source>
</evidence>
<keyword evidence="8" id="KW-0812">Transmembrane</keyword>
<dbReference type="Pfam" id="PF00128">
    <property type="entry name" value="Alpha-amylase"/>
    <property type="match status" value="1"/>
</dbReference>
<evidence type="ECO:0000259" key="10">
    <source>
        <dbReference type="SMART" id="SM00642"/>
    </source>
</evidence>
<dbReference type="GO" id="GO:0070600">
    <property type="term" value="P:fungal-type cell wall (1-&gt;3)-alpha-glucan biosynthetic process"/>
    <property type="evidence" value="ECO:0007669"/>
    <property type="project" value="TreeGrafter"/>
</dbReference>
<dbReference type="PANTHER" id="PTHR47182:SF2">
    <property type="entry name" value="CELL WALL ALPHA-1,3-GLUCAN SYNTHASE AGS1"/>
    <property type="match status" value="1"/>
</dbReference>
<dbReference type="FunFam" id="3.40.50.2000:FF:000052">
    <property type="entry name" value="Alpha-1,3-glucan synthase Ags2"/>
    <property type="match status" value="1"/>
</dbReference>
<keyword evidence="8" id="KW-0472">Membrane</keyword>
<evidence type="ECO:0000256" key="8">
    <source>
        <dbReference type="SAM" id="Phobius"/>
    </source>
</evidence>
<feature type="transmembrane region" description="Helical" evidence="8">
    <location>
        <begin position="2167"/>
        <end position="2184"/>
    </location>
</feature>
<dbReference type="InterPro" id="IPR058658">
    <property type="entry name" value="Mok11-13/Ags1-like_Ig_2"/>
</dbReference>
<evidence type="ECO:0000313" key="11">
    <source>
        <dbReference type="EMBL" id="RWR00365.1"/>
    </source>
</evidence>
<feature type="compositionally biased region" description="Low complexity" evidence="7">
    <location>
        <begin position="1910"/>
        <end position="1919"/>
    </location>
</feature>
<feature type="chain" id="PRO_5019458377" description="alpha-1,3-glucan synthase" evidence="9">
    <location>
        <begin position="21"/>
        <end position="2380"/>
    </location>
</feature>
<dbReference type="Pfam" id="PF08323">
    <property type="entry name" value="Glyco_transf_5"/>
    <property type="match status" value="1"/>
</dbReference>
<organism evidence="11 12">
    <name type="scientific">Byssochlamys spectabilis</name>
    <name type="common">Paecilomyces variotii</name>
    <dbReference type="NCBI Taxonomy" id="264951"/>
    <lineage>
        <taxon>Eukaryota</taxon>
        <taxon>Fungi</taxon>
        <taxon>Dikarya</taxon>
        <taxon>Ascomycota</taxon>
        <taxon>Pezizomycotina</taxon>
        <taxon>Eurotiomycetes</taxon>
        <taxon>Eurotiomycetidae</taxon>
        <taxon>Eurotiales</taxon>
        <taxon>Thermoascaceae</taxon>
        <taxon>Paecilomyces</taxon>
    </lineage>
</organism>
<evidence type="ECO:0000256" key="6">
    <source>
        <dbReference type="ARBA" id="ARBA00048960"/>
    </source>
</evidence>
<feature type="transmembrane region" description="Helical" evidence="8">
    <location>
        <begin position="2012"/>
        <end position="2035"/>
    </location>
</feature>
<evidence type="ECO:0000256" key="5">
    <source>
        <dbReference type="ARBA" id="ARBA00023316"/>
    </source>
</evidence>
<comment type="caution">
    <text evidence="11">The sequence shown here is derived from an EMBL/GenBank/DDBJ whole genome shotgun (WGS) entry which is preliminary data.</text>
</comment>
<evidence type="ECO:0000256" key="7">
    <source>
        <dbReference type="SAM" id="MobiDB-lite"/>
    </source>
</evidence>
<dbReference type="EC" id="2.4.1.183" evidence="2"/>
<dbReference type="Pfam" id="PF26108">
    <property type="entry name" value="GH_Mok13"/>
    <property type="match status" value="1"/>
</dbReference>
<dbReference type="SMART" id="SM00642">
    <property type="entry name" value="Aamy"/>
    <property type="match status" value="1"/>
</dbReference>
<dbReference type="SUPFAM" id="SSF51445">
    <property type="entry name" value="(Trans)glycosidases"/>
    <property type="match status" value="1"/>
</dbReference>
<dbReference type="Proteomes" id="UP000283841">
    <property type="component" value="Unassembled WGS sequence"/>
</dbReference>
<name>A0A443I8G5_BYSSP</name>
<proteinExistence type="inferred from homology"/>
<sequence length="2380" mass="269455">MRLQAVVTNSCILLIQVISALRYDPEEVGFNLNENETARDPMDYWGEWKDHSYYPSPDNWRIPFYTLFIDRFVNGDPANDDANGTQFEHDLLSNQLRHGGDVKGLMDSFDYIQGMGVKALYIAGMPHINMPWGSDGFSPLDLTLLDRHFGNIDDWREMISEAHRRGIYIILENTMSTMGDLIGFKGFLNTSAPFNPYEYDHVWKSSRRYHDFQPGDSWLEECAHPRFWDDLGRGVTSQITLVRGCRDSEFDQYGEVASFGDYREWQRQVSKFAFVQDRLREWRTDVRQKLEHFSCLTIAMLDIDGFRIDKAIQVTLDAQAEWSDSIRRCARRFGKENFYIPGEIVSGNSFGSLYIGRGRQTNQTITNMTEAVTLTNDSDHRMHIRPPQKAALDASAFHYSVYRSLTRFLGMDGTFEAEGDPPSNFVELWNGLVQTNDMVNVNTGKFDPRHLYGTSNQDVFRWPAIKNGTEKQVLALYVVSLLMPGIPNIAWGEEQAFYVLENTNANYVFGRSPMSSSLAWQLHGCYKVGSVKYHDFPIGSASYGCLDDNVSLDHRDPTHPVRGLIKTMFEMRQNYPVLNDGYYLQQLSNKTYDLYLPGSNGTPTETGMWSVLRDRFWGVQDFTSIGQGNQSVWLVYQNDNRTIDYRFNCFSEDALISPFDAGTTVKNLLPPFEEYTLERSSKKLRLEGSESWNGCLSMLTLSPWSFKAFVPKKVFVEPSPFITKFTPGHDWRILSTINAGESIYIGFQFSSEMDCNSITNAISIKSTAYGNYTAQLDKSTVSCNTIAETQMVSWPGALASVYNYSVQLTNVFHGVHEIIVSNASNRNGNRMTNSVDHFIFRIGSMDNPIVWPREANYSTSLLYEDISRNGTLWVSHKAHGADKWRYTLDFGSSYSEWMPYQGGDQSIPPKNWTGTKKQKWDGEHIMVQYWNRITGSSDHWQHGDVGIYGLPPRRYPHFWIEGSFNQFGYDSGYDNEMAMNNLTGNWEYDFLAEWPAQLSLSAWGVNPDGQPDETQVFGDLDGDGVLDRIPPLSLLTNRINLTDPPPSPYLSWKVSLDDGNLRYFKIPIGSWRVQLTLYLLLALVPVATAMISVWAYLKLFYQIKLNRFGISEKQHIVPFSIRNCLTQLRGTWNRLNAEGGFSNAISRILKYPQDKRSNRQAPNADAGDNRRTVLIATMEYDIEDWDIKIKIGGLGVMAQLMGKNLGHQNLIWVVPCIGGINYPEDERADPIEVKILGKTYLIQVQYHVLRNITYVLLDAPVFRSQSKYEPYPPRMDDLNSAIYYSAWNSCIAEVLKRFTVDIYHINDYHGAVAPLHLLPETIPCCLSLHNAEFQGLWPMRTKNERDEVCRVFNLDPVIVKTYVQFGDVFNLLHAAASYLYIHQDGFGAVAVSRKYGKRSYARYPIFWGLKEIGSLPNPDPSDTADLDASEDYSNAQVDHNFEARRIALKQQAQEWAGLHQDASAELFVFLGRWSMQKGIDIIADVFPSVLDGYPRAQLICIGPVIDVYGKFAAIKLRRLMELYPGRVSSRPEFTALPPFIFSGAEFALIPSRDEPFGLVAVEFGRKGALGIGSRVGGLGQMPGWWYTIESMTTKHLIHQFKHAIHEALASKTATRAGMRAQAGRQRFPVMRWLQELDTLQSTAIKKHKRYRSGKTCAWWTPALCLSMFKPTPPAPLGCGESSGGAGHIEGASHSSGSRGGRDETENRSRNRYELQIEGSSSSETDARSSDDTVIRTRHGQQSRLTLDIESDSPQHWRDRAIQIYLDFGDFDLDDFEVPSAFLRDPAINSPPDSCLNTPSTTETSTTLLGCPTPLQWQDSTASLLSVESVVKENRDYNLQKIRPLFTDSNNEYARRFERKLENLNGKNSEDQLCIDEFLSKCEKHWFGRYRDAKMGSMPASSVERAKIHSDSSQSSSSHSVPLDNDNDIEQFLLPRGYIPPSGLKRLLLRRLGDWPLYSLLLAFGQIIAANSYQVTLLNGEVGEPAEKLYIVATIYLVSSIIWWIIFRLFKPVVVLSVPFIFYGSAFLFIGCSPFVRIGVGRAWMQNAATGLYAFASSSGSIFFALNFGDEGNAPVTSWAFRACVIQGIQQLYVTFLWFWGSSLTTASETGLKKTSLADSNPHTLIGVGVGIAIFLWAIGGLIFLGLPSYYRQTPGKVPSFYRTLLRRKIVLWFFYTVFIQNYFLSAPYGRNWLYLWSSQHAKKWHIVLLVLLFFVVVWAIFLWCFSVLSKRHAWIIPIFAVGLGTPRWCQMLWSTSNIGAYLPWAGGPLASALVGRVLWLWLGVLDTVQGVGFGMILINTLTRFHIVFTLLAAQVIGSISTILARASAPDKVGPGDVFPSFAAGVSDGLSRVSFWICLIFLLSTNVLCFMFFRKGQLQKP</sequence>
<evidence type="ECO:0000256" key="9">
    <source>
        <dbReference type="SAM" id="SignalP"/>
    </source>
</evidence>
<feature type="compositionally biased region" description="Basic and acidic residues" evidence="7">
    <location>
        <begin position="1724"/>
        <end position="1734"/>
    </location>
</feature>
<feature type="transmembrane region" description="Helical" evidence="8">
    <location>
        <begin position="2273"/>
        <end position="2297"/>
    </location>
</feature>
<dbReference type="GO" id="GO:0009277">
    <property type="term" value="C:fungal-type cell wall"/>
    <property type="evidence" value="ECO:0007669"/>
    <property type="project" value="TreeGrafter"/>
</dbReference>
<evidence type="ECO:0000256" key="3">
    <source>
        <dbReference type="ARBA" id="ARBA00022676"/>
    </source>
</evidence>
<evidence type="ECO:0000256" key="2">
    <source>
        <dbReference type="ARBA" id="ARBA00012688"/>
    </source>
</evidence>
<dbReference type="PANTHER" id="PTHR47182">
    <property type="entry name" value="CELL WALL ALPHA-1,3-GLUCAN SYNTHASE AGS1-RELATED"/>
    <property type="match status" value="1"/>
</dbReference>
<feature type="region of interest" description="Disordered" evidence="7">
    <location>
        <begin position="1900"/>
        <end position="1923"/>
    </location>
</feature>
<dbReference type="SUPFAM" id="SSF53756">
    <property type="entry name" value="UDP-Glycosyltransferase/glycogen phosphorylase"/>
    <property type="match status" value="1"/>
</dbReference>
<dbReference type="InterPro" id="IPR017853">
    <property type="entry name" value="GH"/>
</dbReference>
<dbReference type="InterPro" id="IPR006047">
    <property type="entry name" value="GH13_cat_dom"/>
</dbReference>
<reference evidence="11 12" key="1">
    <citation type="journal article" date="2018" name="Front. Microbiol.">
        <title>Genomic and genetic insights into a cosmopolitan fungus, Paecilomyces variotii (Eurotiales).</title>
        <authorList>
            <person name="Urquhart A.S."/>
            <person name="Mondo S.J."/>
            <person name="Makela M.R."/>
            <person name="Hane J.K."/>
            <person name="Wiebenga A."/>
            <person name="He G."/>
            <person name="Mihaltcheva S."/>
            <person name="Pangilinan J."/>
            <person name="Lipzen A."/>
            <person name="Barry K."/>
            <person name="de Vries R.P."/>
            <person name="Grigoriev I.V."/>
            <person name="Idnurm A."/>
        </authorList>
    </citation>
    <scope>NUCLEOTIDE SEQUENCE [LARGE SCALE GENOMIC DNA]</scope>
    <source>
        <strain evidence="11 12">CBS 101075</strain>
    </source>
</reference>
<feature type="transmembrane region" description="Helical" evidence="8">
    <location>
        <begin position="2304"/>
        <end position="2324"/>
    </location>
</feature>
<feature type="transmembrane region" description="Helical" evidence="8">
    <location>
        <begin position="2124"/>
        <end position="2146"/>
    </location>
</feature>
<keyword evidence="3" id="KW-0328">Glycosyltransferase</keyword>
<dbReference type="Pfam" id="PF26111">
    <property type="entry name" value="Ig_Mok13"/>
    <property type="match status" value="1"/>
</dbReference>
<feature type="compositionally biased region" description="Basic and acidic residues" evidence="7">
    <location>
        <begin position="1699"/>
        <end position="1714"/>
    </location>
</feature>
<keyword evidence="5" id="KW-0961">Cell wall biogenesis/degradation</keyword>
<dbReference type="InterPro" id="IPR013534">
    <property type="entry name" value="Starch_synth_cat_dom"/>
</dbReference>
<feature type="transmembrane region" description="Helical" evidence="8">
    <location>
        <begin position="1954"/>
        <end position="1976"/>
    </location>
</feature>
<dbReference type="InterPro" id="IPR058659">
    <property type="entry name" value="Mok11-13/Ags1-like_CBM"/>
</dbReference>
<dbReference type="Gene3D" id="3.40.50.2000">
    <property type="entry name" value="Glycogen Phosphorylase B"/>
    <property type="match status" value="2"/>
</dbReference>
<dbReference type="Gene3D" id="3.20.20.80">
    <property type="entry name" value="Glycosidases"/>
    <property type="match status" value="2"/>
</dbReference>
<dbReference type="InterPro" id="IPR058655">
    <property type="entry name" value="Mok11-14/Ags1-like"/>
</dbReference>
<feature type="region of interest" description="Disordered" evidence="7">
    <location>
        <begin position="1678"/>
        <end position="1739"/>
    </location>
</feature>
<dbReference type="Pfam" id="PF26127">
    <property type="entry name" value="12TM_Mok13"/>
    <property type="match status" value="1"/>
</dbReference>
<gene>
    <name evidence="11" type="ORF">C8Q69DRAFT_396135</name>
</gene>
<dbReference type="InterPro" id="IPR058656">
    <property type="entry name" value="Mok11-13/Ags1-like_GH"/>
</dbReference>
<dbReference type="GeneID" id="39597000"/>
<dbReference type="Pfam" id="PF26122">
    <property type="entry name" value="CBM_Mok13"/>
    <property type="match status" value="1"/>
</dbReference>
<keyword evidence="8" id="KW-1133">Transmembrane helix</keyword>
<accession>A0A443I8G5</accession>
<dbReference type="Pfam" id="PF26114">
    <property type="entry name" value="Ig_2_Mok13"/>
    <property type="match status" value="1"/>
</dbReference>
<feature type="transmembrane region" description="Helical" evidence="8">
    <location>
        <begin position="1988"/>
        <end position="2005"/>
    </location>
</feature>
<dbReference type="CDD" id="cd11323">
    <property type="entry name" value="AmyAc_AGS"/>
    <property type="match status" value="1"/>
</dbReference>